<dbReference type="EMBL" id="JACSDI010000001">
    <property type="protein sequence ID" value="MCG9963138.1"/>
    <property type="molecule type" value="Genomic_DNA"/>
</dbReference>
<name>A0ABS9QS26_9GAMM</name>
<evidence type="ECO:0008006" key="3">
    <source>
        <dbReference type="Google" id="ProtNLM"/>
    </source>
</evidence>
<dbReference type="RefSeq" id="WP_240129848.1">
    <property type="nucleotide sequence ID" value="NZ_JACSDI010000001.1"/>
</dbReference>
<comment type="caution">
    <text evidence="1">The sequence shown here is derived from an EMBL/GenBank/DDBJ whole genome shotgun (WGS) entry which is preliminary data.</text>
</comment>
<protein>
    <recommendedName>
        <fullName evidence="3">KOW domain-containing protein</fullName>
    </recommendedName>
</protein>
<keyword evidence="2" id="KW-1185">Reference proteome</keyword>
<gene>
    <name evidence="1" type="ORF">H9J30_04240</name>
</gene>
<accession>A0ABS9QS26</accession>
<organism evidence="1 2">
    <name type="scientific">Shewanella cutis</name>
    <dbReference type="NCBI Taxonomy" id="2766780"/>
    <lineage>
        <taxon>Bacteria</taxon>
        <taxon>Pseudomonadati</taxon>
        <taxon>Pseudomonadota</taxon>
        <taxon>Gammaproteobacteria</taxon>
        <taxon>Alteromonadales</taxon>
        <taxon>Shewanellaceae</taxon>
        <taxon>Shewanella</taxon>
    </lineage>
</organism>
<reference evidence="1 2" key="1">
    <citation type="submission" date="2020-08" db="EMBL/GenBank/DDBJ databases">
        <title>Whole genome sequence of Shewanella sp strain PS-2.</title>
        <authorList>
            <person name="Das S.K."/>
        </authorList>
    </citation>
    <scope>NUCLEOTIDE SEQUENCE [LARGE SCALE GENOMIC DNA]</scope>
    <source>
        <strain evidence="1 2">PS-2</strain>
    </source>
</reference>
<evidence type="ECO:0000313" key="1">
    <source>
        <dbReference type="EMBL" id="MCG9963138.1"/>
    </source>
</evidence>
<sequence>MNVARDLHNRWLGGEQIAGVKFLMNDYVVISSGRHSGLSGSVVSVIKFEPNPPYVVETEKNGDIEVRENEIHHP</sequence>
<dbReference type="Proteomes" id="UP000829384">
    <property type="component" value="Unassembled WGS sequence"/>
</dbReference>
<proteinExistence type="predicted"/>
<evidence type="ECO:0000313" key="2">
    <source>
        <dbReference type="Proteomes" id="UP000829384"/>
    </source>
</evidence>